<dbReference type="GO" id="GO:0000139">
    <property type="term" value="C:Golgi membrane"/>
    <property type="evidence" value="ECO:0007669"/>
    <property type="project" value="UniProtKB-SubCell"/>
</dbReference>
<dbReference type="GO" id="GO:0009834">
    <property type="term" value="P:plant-type secondary cell wall biogenesis"/>
    <property type="evidence" value="ECO:0007669"/>
    <property type="project" value="TreeGrafter"/>
</dbReference>
<dbReference type="EMBL" id="LR743588">
    <property type="protein sequence ID" value="CAA2615027.1"/>
    <property type="molecule type" value="Genomic_DNA"/>
</dbReference>
<keyword evidence="10" id="KW-0325">Glycoprotein</keyword>
<keyword evidence="3" id="KW-0328">Glycosyltransferase</keyword>
<evidence type="ECO:0000256" key="8">
    <source>
        <dbReference type="ARBA" id="ARBA00023034"/>
    </source>
</evidence>
<dbReference type="InterPro" id="IPR029044">
    <property type="entry name" value="Nucleotide-diphossugar_trans"/>
</dbReference>
<evidence type="ECO:0000256" key="7">
    <source>
        <dbReference type="ARBA" id="ARBA00022989"/>
    </source>
</evidence>
<dbReference type="PANTHER" id="PTHR10896:SF59">
    <property type="entry name" value="BETA-1,4-XYLOSYLTRANSFERASE IRX9"/>
    <property type="match status" value="1"/>
</dbReference>
<dbReference type="Gene3D" id="3.90.550.10">
    <property type="entry name" value="Spore Coat Polysaccharide Biosynthesis Protein SpsA, Chain A"/>
    <property type="match status" value="1"/>
</dbReference>
<evidence type="ECO:0000256" key="9">
    <source>
        <dbReference type="ARBA" id="ARBA00023136"/>
    </source>
</evidence>
<reference evidence="13 14" key="1">
    <citation type="submission" date="2019-12" db="EMBL/GenBank/DDBJ databases">
        <authorList>
            <person name="Scholz U."/>
            <person name="Mascher M."/>
            <person name="Fiebig A."/>
        </authorList>
    </citation>
    <scope>NUCLEOTIDE SEQUENCE</scope>
</reference>
<keyword evidence="5 12" id="KW-0812">Transmembrane</keyword>
<evidence type="ECO:0000256" key="3">
    <source>
        <dbReference type="ARBA" id="ARBA00022676"/>
    </source>
</evidence>
<dbReference type="Proteomes" id="UP001189122">
    <property type="component" value="Unassembled WGS sequence"/>
</dbReference>
<proteinExistence type="inferred from homology"/>
<dbReference type="Pfam" id="PF03360">
    <property type="entry name" value="Glyco_transf_43"/>
    <property type="match status" value="1"/>
</dbReference>
<evidence type="ECO:0000256" key="11">
    <source>
        <dbReference type="ARBA" id="ARBA00023316"/>
    </source>
</evidence>
<keyword evidence="8 12" id="KW-0333">Golgi apparatus</keyword>
<evidence type="ECO:0000313" key="14">
    <source>
        <dbReference type="Proteomes" id="UP001189122"/>
    </source>
</evidence>
<dbReference type="PANTHER" id="PTHR10896">
    <property type="entry name" value="GALACTOSYLGALACTOSYLXYLOSYLPROTEIN 3-BETA-GLUCURONOSYLTRANSFERASE BETA-1,3-GLUCURONYLTRANSFERASE"/>
    <property type="match status" value="1"/>
</dbReference>
<evidence type="ECO:0000256" key="6">
    <source>
        <dbReference type="ARBA" id="ARBA00022968"/>
    </source>
</evidence>
<comment type="function">
    <text evidence="12">Involved in the synthesis of glucuronoxylan hemicellulose in secondary cell walls.</text>
</comment>
<comment type="similarity">
    <text evidence="2 12">Belongs to the glycosyltransferase 43 family.</text>
</comment>
<keyword evidence="4 12" id="KW-0808">Transferase</keyword>
<evidence type="ECO:0000256" key="2">
    <source>
        <dbReference type="ARBA" id="ARBA00007706"/>
    </source>
</evidence>
<comment type="subcellular location">
    <subcellularLocation>
        <location evidence="1 12">Golgi apparatus membrane</location>
        <topology evidence="1 12">Single-pass type II membrane protein</topology>
    </subcellularLocation>
</comment>
<evidence type="ECO:0000256" key="1">
    <source>
        <dbReference type="ARBA" id="ARBA00004323"/>
    </source>
</evidence>
<keyword evidence="14" id="KW-1185">Reference proteome</keyword>
<dbReference type="GO" id="GO:0042285">
    <property type="term" value="F:xylosyltransferase activity"/>
    <property type="evidence" value="ECO:0007669"/>
    <property type="project" value="TreeGrafter"/>
</dbReference>
<dbReference type="SUPFAM" id="SSF53448">
    <property type="entry name" value="Nucleotide-diphospho-sugar transferases"/>
    <property type="match status" value="1"/>
</dbReference>
<evidence type="ECO:0000256" key="4">
    <source>
        <dbReference type="ARBA" id="ARBA00022679"/>
    </source>
</evidence>
<accession>A0A7I8IB43</accession>
<organism evidence="13">
    <name type="scientific">Spirodela intermedia</name>
    <name type="common">Intermediate duckweed</name>
    <dbReference type="NCBI Taxonomy" id="51605"/>
    <lineage>
        <taxon>Eukaryota</taxon>
        <taxon>Viridiplantae</taxon>
        <taxon>Streptophyta</taxon>
        <taxon>Embryophyta</taxon>
        <taxon>Tracheophyta</taxon>
        <taxon>Spermatophyta</taxon>
        <taxon>Magnoliopsida</taxon>
        <taxon>Liliopsida</taxon>
        <taxon>Araceae</taxon>
        <taxon>Lemnoideae</taxon>
        <taxon>Spirodela</taxon>
    </lineage>
</organism>
<evidence type="ECO:0000256" key="5">
    <source>
        <dbReference type="ARBA" id="ARBA00022692"/>
    </source>
</evidence>
<dbReference type="AlphaFoldDB" id="A0A7I8IB43"/>
<dbReference type="EMBL" id="CACRZD030000001">
    <property type="protein sequence ID" value="CAA6654800.1"/>
    <property type="molecule type" value="Genomic_DNA"/>
</dbReference>
<keyword evidence="6 12" id="KW-0735">Signal-anchor</keyword>
<dbReference type="InterPro" id="IPR005027">
    <property type="entry name" value="Glyco_trans_43"/>
</dbReference>
<sequence length="318" mass="35414">MGPLDRTKKRIQPWRKAILHVSLCFAVGFFMGFSPSSTNTVQRRLEWRSLNDSSTTAAAAGEELPPQKLLIAVTTTTRKDPLQDALLRRMADALSLVPPPLLWLVVESQSEMPLTAELLRKTTNFTDPEAELRHQRNVALRHIEKHRIDGIVHFSPLTSVYDLRLFDGIRETEVLGAWPTASVAANGKTVVVDGPVCRSSRVVGWRPTGGRSRNAPSVIDISSFAFNSSILWHPSRWHNHSSPSDVSQDSISFLQQMALKEMNKTKAVPTPGCSRIVAWRLPLHRLDATSAVRSEFLSVNPSIADKRTDMKDQNDGPL</sequence>
<evidence type="ECO:0000256" key="12">
    <source>
        <dbReference type="RuleBase" id="RU363127"/>
    </source>
</evidence>
<dbReference type="GO" id="GO:0010417">
    <property type="term" value="P:glucuronoxylan biosynthetic process"/>
    <property type="evidence" value="ECO:0007669"/>
    <property type="project" value="TreeGrafter"/>
</dbReference>
<feature type="transmembrane region" description="Helical" evidence="12">
    <location>
        <begin position="17"/>
        <end position="34"/>
    </location>
</feature>
<name>A0A7I8IB43_SPIIN</name>
<dbReference type="GO" id="GO:0071555">
    <property type="term" value="P:cell wall organization"/>
    <property type="evidence" value="ECO:0007669"/>
    <property type="project" value="UniProtKB-KW"/>
</dbReference>
<keyword evidence="11 12" id="KW-0961">Cell wall biogenesis/degradation</keyword>
<evidence type="ECO:0000313" key="13">
    <source>
        <dbReference type="EMBL" id="CAA2615027.1"/>
    </source>
</evidence>
<gene>
    <name evidence="13" type="ORF">SI7747_01001390</name>
</gene>
<keyword evidence="7 12" id="KW-1133">Transmembrane helix</keyword>
<dbReference type="EC" id="2.4.-.-" evidence="12"/>
<dbReference type="GO" id="GO:0015018">
    <property type="term" value="F:galactosylgalactosylxylosylprotein 3-beta-glucuronosyltransferase activity"/>
    <property type="evidence" value="ECO:0007669"/>
    <property type="project" value="InterPro"/>
</dbReference>
<keyword evidence="9 12" id="KW-0472">Membrane</keyword>
<protein>
    <recommendedName>
        <fullName evidence="12">Glycosyltransferases</fullName>
        <ecNumber evidence="12">2.4.-.-</ecNumber>
    </recommendedName>
</protein>
<evidence type="ECO:0000256" key="10">
    <source>
        <dbReference type="ARBA" id="ARBA00023180"/>
    </source>
</evidence>